<dbReference type="SMART" id="SM00454">
    <property type="entry name" value="SAM"/>
    <property type="match status" value="1"/>
</dbReference>
<dbReference type="SUPFAM" id="SSF47769">
    <property type="entry name" value="SAM/Pointed domain"/>
    <property type="match status" value="1"/>
</dbReference>
<name>A0A2B4SLA6_STYPI</name>
<comment type="caution">
    <text evidence="2">The sequence shown here is derived from an EMBL/GenBank/DDBJ whole genome shotgun (WGS) entry which is preliminary data.</text>
</comment>
<evidence type="ECO:0000313" key="3">
    <source>
        <dbReference type="Proteomes" id="UP000225706"/>
    </source>
</evidence>
<gene>
    <name evidence="2" type="primary">SAMD3</name>
    <name evidence="2" type="ORF">AWC38_SpisGene5985</name>
</gene>
<keyword evidence="3" id="KW-1185">Reference proteome</keyword>
<dbReference type="SUPFAM" id="SSF56112">
    <property type="entry name" value="Protein kinase-like (PK-like)"/>
    <property type="match status" value="2"/>
</dbReference>
<dbReference type="AlphaFoldDB" id="A0A2B4SLA6"/>
<dbReference type="Gene3D" id="1.10.150.50">
    <property type="entry name" value="Transcription Factor, Ets-1"/>
    <property type="match status" value="2"/>
</dbReference>
<feature type="domain" description="SAM" evidence="1">
    <location>
        <begin position="6"/>
        <end position="68"/>
    </location>
</feature>
<dbReference type="EMBL" id="LSMT01000068">
    <property type="protein sequence ID" value="PFX29272.1"/>
    <property type="molecule type" value="Genomic_DNA"/>
</dbReference>
<dbReference type="OrthoDB" id="5965259at2759"/>
<protein>
    <submittedName>
        <fullName evidence="2">Sterile alpha motif domain-containing protein 3</fullName>
    </submittedName>
</protein>
<reference evidence="3" key="1">
    <citation type="journal article" date="2017" name="bioRxiv">
        <title>Comparative analysis of the genomes of Stylophora pistillata and Acropora digitifera provides evidence for extensive differences between species of corals.</title>
        <authorList>
            <person name="Voolstra C.R."/>
            <person name="Li Y."/>
            <person name="Liew Y.J."/>
            <person name="Baumgarten S."/>
            <person name="Zoccola D."/>
            <person name="Flot J.-F."/>
            <person name="Tambutte S."/>
            <person name="Allemand D."/>
            <person name="Aranda M."/>
        </authorList>
    </citation>
    <scope>NUCLEOTIDE SEQUENCE [LARGE SCALE GENOMIC DNA]</scope>
</reference>
<dbReference type="InterPro" id="IPR001660">
    <property type="entry name" value="SAM"/>
</dbReference>
<sequence length="1069" mass="123558">MASFPKSVDEVKQWMIQNGFSSHASTFEENEIDGEAMQCLTENALVQLIPVVGPRMKFIKQLESLKKTSRPESIDLVEEGTPIANEEMEVQDRIPADTEVKARELLQIQPTMLEDLGPDDNLSSGRFGTVCLKKFRSTPVAVKYLESSSVKEVQREASFLDKCCHINLPIIFGGHPLSTAIFYYSYRKRLEFDNKVSSPCPDDNIVLNAKMLWPRVLTLPTSFRLDVTRTLASKEKQNINKKFRREFIGSIYDHFARYTLYPTKHQLTSICELIVQKYPFLKDTSIGTGYDSWYASLYEKFRNERKSIKDDPEVILRKRKPKESSKECVKAKLRRGAINWEPPFPEGEDEVSLQRHKDFMKSEFEKRSPDWAKISKRMSLTFPSRRRLMNDNMSIKEIKEHYPTLFKFEQILAEFERILGLNSSVVDSFRSNFQQVTDPIVKLGKTKNKSKSKEEIQTFLHLLEDDDDDMNEDESEPTIENEIDGEAMQCLTENALVQLIPVVGPRMKFIKQLESLKKTSRPESIDLVEEGTPIANEEMEVQDRIPADTEVKARELLQIQPTMLEDLGPDDNLSSGRFGTVCLKKFRSTPVAVKYLESSSVKEVQREASFLDKCCHINLPIIFGGHPLSTAIFYYSYRKRLEFDNKVSSPCPDDNIVLNAKMLWPRVLTLPTSFRLDVTRTLASKEKQNINKKFRREFIGSIYDHFARYTLYPTKHQLTSICELIVQKYPFLKDTSIGTGYDSWYASLYEKFRNERKSIKDDPEVILRKRKPKESSKECVKAKLRRGAINWEPPFPEGEDEVSLQRHKDFMKSEFEKRSPDWAKISKRMSLTFPSRRRLMNDNMSIKEIKEHYPTLFKFEQILAEFERILGLNSSVVDSFRSNFQQVTDPIVKLGKTKNKSKSKEEIQTFLHLLEDDDDDMNEDESEPTIEEQAEVAMAVLPYLLLPKSGLISTDDFVHFVFEDEDIDEIVKISNKPFPRIVFKGQLSSPDAIYIIADQQVLCSSTNTTLLEATVCLMACYYVFLYDYPSGLNNFYLYLQKCILQLQDGKKLPSTVINFVNDIDAMSKI</sequence>
<evidence type="ECO:0000313" key="2">
    <source>
        <dbReference type="EMBL" id="PFX29272.1"/>
    </source>
</evidence>
<dbReference type="InterPro" id="IPR011009">
    <property type="entry name" value="Kinase-like_dom_sf"/>
</dbReference>
<dbReference type="CDD" id="cd09487">
    <property type="entry name" value="SAM_superfamily"/>
    <property type="match status" value="1"/>
</dbReference>
<dbReference type="PANTHER" id="PTHR31025:SF9">
    <property type="entry name" value="SI:DKEY-286J15.1"/>
    <property type="match status" value="1"/>
</dbReference>
<dbReference type="Proteomes" id="UP000225706">
    <property type="component" value="Unassembled WGS sequence"/>
</dbReference>
<proteinExistence type="predicted"/>
<organism evidence="2 3">
    <name type="scientific">Stylophora pistillata</name>
    <name type="common">Smooth cauliflower coral</name>
    <dbReference type="NCBI Taxonomy" id="50429"/>
    <lineage>
        <taxon>Eukaryota</taxon>
        <taxon>Metazoa</taxon>
        <taxon>Cnidaria</taxon>
        <taxon>Anthozoa</taxon>
        <taxon>Hexacorallia</taxon>
        <taxon>Scleractinia</taxon>
        <taxon>Astrocoeniina</taxon>
        <taxon>Pocilloporidae</taxon>
        <taxon>Stylophora</taxon>
    </lineage>
</organism>
<dbReference type="InterPro" id="IPR013761">
    <property type="entry name" value="SAM/pointed_sf"/>
</dbReference>
<dbReference type="Pfam" id="PF00536">
    <property type="entry name" value="SAM_1"/>
    <property type="match status" value="1"/>
</dbReference>
<dbReference type="STRING" id="50429.A0A2B4SLA6"/>
<evidence type="ECO:0000259" key="1">
    <source>
        <dbReference type="PROSITE" id="PS50105"/>
    </source>
</evidence>
<accession>A0A2B4SLA6</accession>
<dbReference type="PANTHER" id="PTHR31025">
    <property type="entry name" value="SI:CH211-196P9.1-RELATED"/>
    <property type="match status" value="1"/>
</dbReference>
<dbReference type="Gene3D" id="3.30.200.20">
    <property type="entry name" value="Phosphorylase Kinase, domain 1"/>
    <property type="match status" value="2"/>
</dbReference>
<dbReference type="PROSITE" id="PS50105">
    <property type="entry name" value="SAM_DOMAIN"/>
    <property type="match status" value="1"/>
</dbReference>